<dbReference type="GO" id="GO:0016491">
    <property type="term" value="F:oxidoreductase activity"/>
    <property type="evidence" value="ECO:0007669"/>
    <property type="project" value="InterPro"/>
</dbReference>
<dbReference type="PANTHER" id="PTHR13887">
    <property type="entry name" value="GLUTATHIONE S-TRANSFERASE KAPPA"/>
    <property type="match status" value="1"/>
</dbReference>
<sequence length="227" mass="26205">MTTIEIDVISDFVCSWCYVGKKQLDRAIALYQKVYPNGKDDKFIIRYRPYFLQYNQDGPSVDKEVLAEKRLAGMSQEKRKALTRRMNQIGESVGIKFSWKGKIGPTMDAHRLMHLVREQSATTQEAIVEDIFRAYHVQERDISSKEVLAGIAAEHGLRRDEVKDWLSSHEAKDDVVQEANHYRDIRSKTGVPAYIVQGIHRLEGSQDSQDFLELFIRVKEEEKKVTA</sequence>
<accession>A0A084AHA7</accession>
<evidence type="ECO:0000259" key="1">
    <source>
        <dbReference type="Pfam" id="PF01323"/>
    </source>
</evidence>
<dbReference type="InterPro" id="IPR036249">
    <property type="entry name" value="Thioredoxin-like_sf"/>
</dbReference>
<proteinExistence type="predicted"/>
<dbReference type="Pfam" id="PF01323">
    <property type="entry name" value="DSBA"/>
    <property type="match status" value="1"/>
</dbReference>
<dbReference type="HOGENOM" id="CLU_069253_0_1_1"/>
<dbReference type="Proteomes" id="UP000028045">
    <property type="component" value="Unassembled WGS sequence"/>
</dbReference>
<evidence type="ECO:0000313" key="2">
    <source>
        <dbReference type="EMBL" id="KEY64686.1"/>
    </source>
</evidence>
<feature type="domain" description="DSBA-like thioredoxin" evidence="1">
    <location>
        <begin position="6"/>
        <end position="212"/>
    </location>
</feature>
<dbReference type="CDD" id="cd03024">
    <property type="entry name" value="DsbA_FrnE"/>
    <property type="match status" value="1"/>
</dbReference>
<dbReference type="AlphaFoldDB" id="A0A084AHA7"/>
<dbReference type="Gene3D" id="3.40.30.10">
    <property type="entry name" value="Glutaredoxin"/>
    <property type="match status" value="1"/>
</dbReference>
<name>A0A084AHA7_STACB</name>
<evidence type="ECO:0000313" key="3">
    <source>
        <dbReference type="Proteomes" id="UP000028045"/>
    </source>
</evidence>
<dbReference type="SUPFAM" id="SSF52833">
    <property type="entry name" value="Thioredoxin-like"/>
    <property type="match status" value="1"/>
</dbReference>
<dbReference type="EMBL" id="KL648731">
    <property type="protein sequence ID" value="KEY64686.1"/>
    <property type="molecule type" value="Genomic_DNA"/>
</dbReference>
<organism evidence="2 3">
    <name type="scientific">Stachybotrys chartarum (strain CBS 109288 / IBT 7711)</name>
    <name type="common">Toxic black mold</name>
    <name type="synonym">Stilbospora chartarum</name>
    <dbReference type="NCBI Taxonomy" id="1280523"/>
    <lineage>
        <taxon>Eukaryota</taxon>
        <taxon>Fungi</taxon>
        <taxon>Dikarya</taxon>
        <taxon>Ascomycota</taxon>
        <taxon>Pezizomycotina</taxon>
        <taxon>Sordariomycetes</taxon>
        <taxon>Hypocreomycetidae</taxon>
        <taxon>Hypocreales</taxon>
        <taxon>Stachybotryaceae</taxon>
        <taxon>Stachybotrys</taxon>
    </lineage>
</organism>
<protein>
    <recommendedName>
        <fullName evidence="1">DSBA-like thioredoxin domain-containing protein</fullName>
    </recommendedName>
</protein>
<keyword evidence="3" id="KW-1185">Reference proteome</keyword>
<dbReference type="OrthoDB" id="1930760at2759"/>
<reference evidence="2 3" key="1">
    <citation type="journal article" date="2014" name="BMC Genomics">
        <title>Comparative genome sequencing reveals chemotype-specific gene clusters in the toxigenic black mold Stachybotrys.</title>
        <authorList>
            <person name="Semeiks J."/>
            <person name="Borek D."/>
            <person name="Otwinowski Z."/>
            <person name="Grishin N.V."/>
        </authorList>
    </citation>
    <scope>NUCLEOTIDE SEQUENCE [LARGE SCALE GENOMIC DNA]</scope>
    <source>
        <strain evidence="3">CBS 109288 / IBT 7711</strain>
    </source>
</reference>
<gene>
    <name evidence="2" type="ORF">S7711_02885</name>
</gene>
<dbReference type="PANTHER" id="PTHR13887:SF41">
    <property type="entry name" value="THIOREDOXIN SUPERFAMILY PROTEIN"/>
    <property type="match status" value="1"/>
</dbReference>
<dbReference type="InterPro" id="IPR001853">
    <property type="entry name" value="DSBA-like_thioredoxin_dom"/>
</dbReference>